<dbReference type="GO" id="GO:0000049">
    <property type="term" value="F:tRNA binding"/>
    <property type="evidence" value="ECO:0007669"/>
    <property type="project" value="UniProtKB-UniRule"/>
</dbReference>
<feature type="binding site" evidence="10">
    <location>
        <position position="162"/>
    </location>
    <ligand>
        <name>ATP</name>
        <dbReference type="ChEBI" id="CHEBI:30616"/>
    </ligand>
</feature>
<feature type="binding site" evidence="10">
    <location>
        <position position="162"/>
    </location>
    <ligand>
        <name>CTP</name>
        <dbReference type="ChEBI" id="CHEBI:37563"/>
    </ligand>
</feature>
<feature type="binding site" evidence="10">
    <location>
        <position position="133"/>
    </location>
    <ligand>
        <name>ATP</name>
        <dbReference type="ChEBI" id="CHEBI:30616"/>
    </ligand>
</feature>
<comment type="catalytic activity">
    <reaction evidence="10">
        <text>a tRNA precursor + 2 CTP + ATP = a tRNA with a 3' CCA end + 3 diphosphate</text>
        <dbReference type="Rhea" id="RHEA:14433"/>
        <dbReference type="Rhea" id="RHEA-COMP:10465"/>
        <dbReference type="Rhea" id="RHEA-COMP:10468"/>
        <dbReference type="ChEBI" id="CHEBI:30616"/>
        <dbReference type="ChEBI" id="CHEBI:33019"/>
        <dbReference type="ChEBI" id="CHEBI:37563"/>
        <dbReference type="ChEBI" id="CHEBI:74896"/>
        <dbReference type="ChEBI" id="CHEBI:83071"/>
        <dbReference type="EC" id="2.7.7.72"/>
    </reaction>
</comment>
<keyword evidence="2 10" id="KW-0819">tRNA processing</keyword>
<keyword evidence="8 10" id="KW-0460">Magnesium</keyword>
<name>D6GVW9_PARA5</name>
<protein>
    <recommendedName>
        <fullName evidence="10">CCA-adding enzyme</fullName>
        <ecNumber evidence="10">2.7.7.72</ecNumber>
    </recommendedName>
    <alternativeName>
        <fullName evidence="10">CCA tRNA nucleotidyltransferase</fullName>
    </alternativeName>
    <alternativeName>
        <fullName evidence="10">tRNA CCA-pyrophosphorylase</fullName>
    </alternativeName>
    <alternativeName>
        <fullName evidence="10">tRNA adenylyl-/cytidylyl- transferase</fullName>
    </alternativeName>
    <alternativeName>
        <fullName evidence="10">tRNA nucleotidyltransferase</fullName>
    </alternativeName>
    <alternativeName>
        <fullName evidence="10">tRNA-NT</fullName>
    </alternativeName>
</protein>
<dbReference type="InterPro" id="IPR006116">
    <property type="entry name" value="NT_2-5OAS_ClassI-CCAase"/>
</dbReference>
<dbReference type="Proteomes" id="UP000009376">
    <property type="component" value="Unassembled WGS sequence"/>
</dbReference>
<reference evidence="13 14" key="1">
    <citation type="journal article" date="2010" name="Proc. Natl. Acad. Sci. U.S.A.">
        <title>Enigmatic, ultrasmall, uncultivated Archaea.</title>
        <authorList>
            <person name="Baker B.J."/>
            <person name="Comolli L.R."/>
            <person name="Dick G.J."/>
            <person name="Hauser L.J."/>
            <person name="Hyatt D."/>
            <person name="Dill B.D."/>
            <person name="Land M.L."/>
            <person name="Verberkmoes N.C."/>
            <person name="Hettich R.L."/>
            <person name="Banfield J.F."/>
        </authorList>
    </citation>
    <scope>NUCLEOTIDE SEQUENCE [LARGE SCALE GENOMIC DNA]</scope>
</reference>
<feature type="binding site" evidence="10">
    <location>
        <position position="110"/>
    </location>
    <ligand>
        <name>Mg(2+)</name>
        <dbReference type="ChEBI" id="CHEBI:18420"/>
    </ligand>
</feature>
<keyword evidence="9 10" id="KW-0694">RNA-binding</keyword>
<gene>
    <name evidence="10" type="primary">cca</name>
    <name evidence="13" type="ORF">BJBARM5_0638</name>
</gene>
<feature type="binding site" evidence="10">
    <location>
        <position position="54"/>
    </location>
    <ligand>
        <name>CTP</name>
        <dbReference type="ChEBI" id="CHEBI:37563"/>
    </ligand>
</feature>
<organism evidence="13 14">
    <name type="scientific">Candidatus Parvarchaeum acidophilus ARMAN-5</name>
    <dbReference type="NCBI Taxonomy" id="662762"/>
    <lineage>
        <taxon>Archaea</taxon>
        <taxon>Candidatus Parvarchaeota</taxon>
        <taxon>Candidatus Parvarchaeum</taxon>
    </lineage>
</organism>
<comment type="cofactor">
    <cofactor evidence="10">
        <name>Mg(2+)</name>
        <dbReference type="ChEBI" id="CHEBI:18420"/>
    </cofactor>
</comment>
<feature type="binding site" evidence="10">
    <location>
        <position position="133"/>
    </location>
    <ligand>
        <name>CTP</name>
        <dbReference type="ChEBI" id="CHEBI:37563"/>
    </ligand>
</feature>
<dbReference type="CDD" id="cd05400">
    <property type="entry name" value="NT_2-5OAS_ClassI-CCAase"/>
    <property type="match status" value="1"/>
</dbReference>
<dbReference type="InterPro" id="IPR002934">
    <property type="entry name" value="Polymerase_NTP_transf_dom"/>
</dbReference>
<comment type="miscellaneous">
    <text evidence="10">A single active site specifically recognizes both ATP and CTP and is responsible for their addition.</text>
</comment>
<dbReference type="InterPro" id="IPR043519">
    <property type="entry name" value="NT_sf"/>
</dbReference>
<feature type="domain" description="tRNA nucleotidyltransferase substrate binding" evidence="12">
    <location>
        <begin position="148"/>
        <end position="254"/>
    </location>
</feature>
<dbReference type="InterPro" id="IPR042090">
    <property type="entry name" value="CCA_tRNA_nucleotrans_2"/>
</dbReference>
<comment type="function">
    <text evidence="10">Catalyzes the addition and repair of the essential 3'-terminal CCA sequence in tRNAs without using a nucleic acid template. Adds these three nucleotides in the order of C, C, and A to the tRNA nucleotide-73, using CTP and ATP as substrates and producing inorganic pyrophosphate. tRNA 3'-terminal CCA addition is required both for tRNA processing and repair. Also involved in tRNA surveillance by mediating tandem CCA addition to generate a CCACCA at the 3' terminus of unstable tRNAs. While stable tRNAs receive only 3'-terminal CCA, unstable tRNAs are marked with CCACCA and rapidly degraded.</text>
</comment>
<dbReference type="GO" id="GO:0000287">
    <property type="term" value="F:magnesium ion binding"/>
    <property type="evidence" value="ECO:0007669"/>
    <property type="project" value="UniProtKB-UniRule"/>
</dbReference>
<dbReference type="InterPro" id="IPR011068">
    <property type="entry name" value="NuclTrfase_I-like_C"/>
</dbReference>
<dbReference type="Pfam" id="PF09249">
    <property type="entry name" value="tRNA_NucTransf2"/>
    <property type="match status" value="1"/>
</dbReference>
<feature type="binding site" evidence="10">
    <location>
        <position position="153"/>
    </location>
    <ligand>
        <name>CTP</name>
        <dbReference type="ChEBI" id="CHEBI:37563"/>
    </ligand>
</feature>
<evidence type="ECO:0000313" key="14">
    <source>
        <dbReference type="Proteomes" id="UP000009376"/>
    </source>
</evidence>
<evidence type="ECO:0000256" key="6">
    <source>
        <dbReference type="ARBA" id="ARBA00022800"/>
    </source>
</evidence>
<evidence type="ECO:0000256" key="9">
    <source>
        <dbReference type="ARBA" id="ARBA00022884"/>
    </source>
</evidence>
<feature type="binding site" evidence="10">
    <location>
        <position position="153"/>
    </location>
    <ligand>
        <name>ATP</name>
        <dbReference type="ChEBI" id="CHEBI:30616"/>
    </ligand>
</feature>
<dbReference type="Pfam" id="PF01909">
    <property type="entry name" value="NTP_transf_2"/>
    <property type="match status" value="1"/>
</dbReference>
<dbReference type="AlphaFoldDB" id="D6GVW9"/>
<evidence type="ECO:0000256" key="8">
    <source>
        <dbReference type="ARBA" id="ARBA00022842"/>
    </source>
</evidence>
<comment type="subunit">
    <text evidence="10">Homodimer.</text>
</comment>
<dbReference type="PANTHER" id="PTHR39643:SF1">
    <property type="entry name" value="CCA-ADDING ENZYME"/>
    <property type="match status" value="1"/>
</dbReference>
<accession>D6GVW9</accession>
<feature type="binding site" evidence="10">
    <location>
        <position position="54"/>
    </location>
    <ligand>
        <name>ATP</name>
        <dbReference type="ChEBI" id="CHEBI:30616"/>
    </ligand>
</feature>
<sequence length="398" mass="45499">MYNLDATLNKAYKIFVPLSKDKIKMGRIAEAFMSSLKKKAAENKLSVDFMFSGSYAKGTWIKGESDIDILVIFNKESEIKNLSYLVPNNFIATFGTRKYFRGNFNGIDIEVVPVLKFLEKDKVSNSIDLSVLHADYINSKLSEAQKKDVITLKALCKANNCYGSETYMHGFSGYALEVLIIKYRSIKGLIKEVANWGETVIIGNNTSKINYPIFLSDPTNNSRNICASVSVENLSKFVFSLKQLDINPSINLFFKSKISEKVKSQTKFRGTKLFKFTTKITEPRDVFLSKYVKNANKLLEELNRNDIEIYSTDFEYSRSEARILIQVSNFPKTKTKLVYGPSVFVPLDVIKEFTKIHKDAFVSGNRLAYDKKYVINDFNKFILLKLKEYMSQKSILNN</sequence>
<comment type="catalytic activity">
    <reaction evidence="10">
        <text>a tRNA with a 3' CCA end + 2 CTP + ATP = a tRNA with a 3' CCACCA end + 3 diphosphate</text>
        <dbReference type="Rhea" id="RHEA:76235"/>
        <dbReference type="Rhea" id="RHEA-COMP:10468"/>
        <dbReference type="Rhea" id="RHEA-COMP:18655"/>
        <dbReference type="ChEBI" id="CHEBI:30616"/>
        <dbReference type="ChEBI" id="CHEBI:33019"/>
        <dbReference type="ChEBI" id="CHEBI:37563"/>
        <dbReference type="ChEBI" id="CHEBI:83071"/>
        <dbReference type="ChEBI" id="CHEBI:195187"/>
    </reaction>
</comment>
<evidence type="ECO:0000256" key="5">
    <source>
        <dbReference type="ARBA" id="ARBA00022741"/>
    </source>
</evidence>
<keyword evidence="7 10" id="KW-0067">ATP-binding</keyword>
<keyword evidence="5 10" id="KW-0547">Nucleotide-binding</keyword>
<dbReference type="GO" id="GO:0042245">
    <property type="term" value="P:RNA repair"/>
    <property type="evidence" value="ECO:0007669"/>
    <property type="project" value="UniProtKB-KW"/>
</dbReference>
<evidence type="ECO:0000256" key="3">
    <source>
        <dbReference type="ARBA" id="ARBA00022695"/>
    </source>
</evidence>
<evidence type="ECO:0000256" key="4">
    <source>
        <dbReference type="ARBA" id="ARBA00022723"/>
    </source>
</evidence>
<dbReference type="PROSITE" id="PS50152">
    <property type="entry name" value="25A_SYNTH_3"/>
    <property type="match status" value="1"/>
</dbReference>
<evidence type="ECO:0000256" key="2">
    <source>
        <dbReference type="ARBA" id="ARBA00022694"/>
    </source>
</evidence>
<dbReference type="PANTHER" id="PTHR39643">
    <property type="entry name" value="CCA-ADDING ENZYME"/>
    <property type="match status" value="1"/>
</dbReference>
<dbReference type="GO" id="GO:0001680">
    <property type="term" value="P:tRNA 3'-terminal CCA addition"/>
    <property type="evidence" value="ECO:0007669"/>
    <property type="project" value="UniProtKB-UniRule"/>
</dbReference>
<feature type="domain" description="Polymerase nucleotidyl transferase" evidence="11">
    <location>
        <begin position="35"/>
        <end position="86"/>
    </location>
</feature>
<feature type="binding site" evidence="10">
    <location>
        <position position="57"/>
    </location>
    <ligand>
        <name>ATP</name>
        <dbReference type="ChEBI" id="CHEBI:30616"/>
    </ligand>
</feature>
<dbReference type="EMBL" id="GG745558">
    <property type="protein sequence ID" value="EFD92634.1"/>
    <property type="molecule type" value="Genomic_DNA"/>
</dbReference>
<dbReference type="InterPro" id="IPR015329">
    <property type="entry name" value="tRNA_NucTransf2"/>
</dbReference>
<dbReference type="SUPFAM" id="SSF81301">
    <property type="entry name" value="Nucleotidyltransferase"/>
    <property type="match status" value="1"/>
</dbReference>
<dbReference type="SUPFAM" id="SSF55003">
    <property type="entry name" value="PAP/Archaeal CCA-adding enzyme, C-terminal domain"/>
    <property type="match status" value="1"/>
</dbReference>
<dbReference type="Gene3D" id="3.30.460.10">
    <property type="entry name" value="Beta Polymerase, domain 2"/>
    <property type="match status" value="1"/>
</dbReference>
<keyword evidence="4 10" id="KW-0479">Metal-binding</keyword>
<keyword evidence="6 10" id="KW-0692">RNA repair</keyword>
<feature type="binding site" evidence="10">
    <location>
        <position position="68"/>
    </location>
    <ligand>
        <name>Mg(2+)</name>
        <dbReference type="ChEBI" id="CHEBI:18420"/>
    </ligand>
</feature>
<dbReference type="GO" id="GO:0004810">
    <property type="term" value="F:CCA tRNA nucleotidyltransferase activity"/>
    <property type="evidence" value="ECO:0007669"/>
    <property type="project" value="UniProtKB-UniRule"/>
</dbReference>
<evidence type="ECO:0000256" key="10">
    <source>
        <dbReference type="HAMAP-Rule" id="MF_01264"/>
    </source>
</evidence>
<comment type="similarity">
    <text evidence="10">Belongs to the tRNA nucleotidyltransferase/poly(A) polymerase family. Archaeal CCA-adding enzyme subfamily.</text>
</comment>
<evidence type="ECO:0000259" key="12">
    <source>
        <dbReference type="Pfam" id="PF09249"/>
    </source>
</evidence>
<evidence type="ECO:0000256" key="7">
    <source>
        <dbReference type="ARBA" id="ARBA00022840"/>
    </source>
</evidence>
<feature type="binding site" evidence="10">
    <location>
        <position position="57"/>
    </location>
    <ligand>
        <name>CTP</name>
        <dbReference type="ChEBI" id="CHEBI:37563"/>
    </ligand>
</feature>
<feature type="binding site" evidence="10">
    <location>
        <position position="66"/>
    </location>
    <ligand>
        <name>Mg(2+)</name>
        <dbReference type="ChEBI" id="CHEBI:18420"/>
    </ligand>
</feature>
<evidence type="ECO:0000259" key="11">
    <source>
        <dbReference type="Pfam" id="PF01909"/>
    </source>
</evidence>
<dbReference type="InterPro" id="IPR008229">
    <property type="entry name" value="CCA-adding_arc"/>
</dbReference>
<evidence type="ECO:0000313" key="13">
    <source>
        <dbReference type="EMBL" id="EFD92634.1"/>
    </source>
</evidence>
<dbReference type="HAMAP" id="MF_01264">
    <property type="entry name" value="CCA_arch"/>
    <property type="match status" value="1"/>
</dbReference>
<dbReference type="EC" id="2.7.7.72" evidence="10"/>
<dbReference type="Gene3D" id="1.10.1410.30">
    <property type="entry name" value="CCA tRNA nucleotidyltransferase, domain 2"/>
    <property type="match status" value="1"/>
</dbReference>
<keyword evidence="3 10" id="KW-0548">Nucleotidyltransferase</keyword>
<proteinExistence type="inferred from homology"/>
<dbReference type="GO" id="GO:0005524">
    <property type="term" value="F:ATP binding"/>
    <property type="evidence" value="ECO:0007669"/>
    <property type="project" value="UniProtKB-UniRule"/>
</dbReference>
<evidence type="ECO:0000256" key="1">
    <source>
        <dbReference type="ARBA" id="ARBA00022679"/>
    </source>
</evidence>
<dbReference type="SUPFAM" id="SSF81631">
    <property type="entry name" value="PAP/OAS1 substrate-binding domain"/>
    <property type="match status" value="1"/>
</dbReference>
<keyword evidence="1 10" id="KW-0808">Transferase</keyword>